<name>A0A4R5VF93_9RHOB</name>
<evidence type="ECO:0000259" key="1">
    <source>
        <dbReference type="Pfam" id="PF10056"/>
    </source>
</evidence>
<sequence>MDKPRIKLKVWGKDRNFNHLKCCALSRTREGDPRYYKEAEEQHGERAMVNYIRHEYTNYDDLIERGYDRDEVRPLVLRRIGEAYPSLLRECTRQGADMTGYKFDLVPNEQGILQRVWRHDQVARPV</sequence>
<gene>
    <name evidence="2" type="ORF">E1832_06315</name>
</gene>
<comment type="caution">
    <text evidence="2">The sequence shown here is derived from an EMBL/GenBank/DDBJ whole genome shotgun (WGS) entry which is preliminary data.</text>
</comment>
<reference evidence="2 3" key="1">
    <citation type="submission" date="2019-03" db="EMBL/GenBank/DDBJ databases">
        <title>Ruegeria lutea sp. nov., a novel strain, isolated from marine sediment, the Masan Bay, South Korea.</title>
        <authorList>
            <person name="Kim J."/>
            <person name="Kim D.-Y."/>
            <person name="Lee S.-S."/>
        </authorList>
    </citation>
    <scope>NUCLEOTIDE SEQUENCE [LARGE SCALE GENOMIC DNA]</scope>
    <source>
        <strain evidence="2 3">318-1</strain>
    </source>
</reference>
<feature type="domain" description="DUF2293" evidence="1">
    <location>
        <begin position="40"/>
        <end position="80"/>
    </location>
</feature>
<evidence type="ECO:0000313" key="2">
    <source>
        <dbReference type="EMBL" id="TDK50424.1"/>
    </source>
</evidence>
<dbReference type="Pfam" id="PF10056">
    <property type="entry name" value="DUF2293"/>
    <property type="match status" value="1"/>
</dbReference>
<dbReference type="AlphaFoldDB" id="A0A4R5VF93"/>
<dbReference type="Proteomes" id="UP000295301">
    <property type="component" value="Unassembled WGS sequence"/>
</dbReference>
<organism evidence="2 3">
    <name type="scientific">Antarcticimicrobium luteum</name>
    <dbReference type="NCBI Taxonomy" id="2547397"/>
    <lineage>
        <taxon>Bacteria</taxon>
        <taxon>Pseudomonadati</taxon>
        <taxon>Pseudomonadota</taxon>
        <taxon>Alphaproteobacteria</taxon>
        <taxon>Rhodobacterales</taxon>
        <taxon>Paracoccaceae</taxon>
        <taxon>Antarcticimicrobium</taxon>
    </lineage>
</organism>
<dbReference type="RefSeq" id="WP_133358892.1">
    <property type="nucleotide sequence ID" value="NZ_SMUV01000056.1"/>
</dbReference>
<proteinExistence type="predicted"/>
<dbReference type="OrthoDB" id="1159372at2"/>
<evidence type="ECO:0000313" key="3">
    <source>
        <dbReference type="Proteomes" id="UP000295301"/>
    </source>
</evidence>
<accession>A0A4R5VF93</accession>
<dbReference type="InterPro" id="IPR018744">
    <property type="entry name" value="DUF2293"/>
</dbReference>
<dbReference type="EMBL" id="SMUV01000056">
    <property type="protein sequence ID" value="TDK50424.1"/>
    <property type="molecule type" value="Genomic_DNA"/>
</dbReference>
<keyword evidence="3" id="KW-1185">Reference proteome</keyword>
<protein>
    <submittedName>
        <fullName evidence="2">DUF2293 domain-containing protein</fullName>
    </submittedName>
</protein>